<comment type="caution">
    <text evidence="1">The sequence shown here is derived from an EMBL/GenBank/DDBJ whole genome shotgun (WGS) entry which is preliminary data.</text>
</comment>
<name>A0A2R6A9M5_9ARCH</name>
<sequence length="83" mass="10020">MGLARLLTLLDASWKTQKHLSLERIKTLHKFKFRRLKTSYKKDFDSLNLALLSQKYDFLILEDLSKIKNKKRRMRLYNSFSKV</sequence>
<evidence type="ECO:0000313" key="1">
    <source>
        <dbReference type="EMBL" id="PSN83028.1"/>
    </source>
</evidence>
<accession>A0A2R6A9M5</accession>
<dbReference type="AlphaFoldDB" id="A0A2R6A9M5"/>
<reference evidence="1 2" key="1">
    <citation type="submission" date="2017-04" db="EMBL/GenBank/DDBJ databases">
        <title>Novel microbial lineages endemic to geothermal iron-oxide mats fill important gaps in the evolutionary history of Archaea.</title>
        <authorList>
            <person name="Jay Z.J."/>
            <person name="Beam J.P."/>
            <person name="Dlakic M."/>
            <person name="Rusch D.B."/>
            <person name="Kozubal M.A."/>
            <person name="Inskeep W.P."/>
        </authorList>
    </citation>
    <scope>NUCLEOTIDE SEQUENCE [LARGE SCALE GENOMIC DNA]</scope>
    <source>
        <strain evidence="1">OSP_D</strain>
    </source>
</reference>
<dbReference type="EMBL" id="NEXC01000040">
    <property type="protein sequence ID" value="PSN83028.1"/>
    <property type="molecule type" value="Genomic_DNA"/>
</dbReference>
<organism evidence="1 2">
    <name type="scientific">Candidatus Marsarchaeota G1 archaeon OSP_D</name>
    <dbReference type="NCBI Taxonomy" id="1978155"/>
    <lineage>
        <taxon>Archaea</taxon>
        <taxon>Candidatus Marsarchaeota</taxon>
        <taxon>Candidatus Marsarchaeota group 1</taxon>
    </lineage>
</organism>
<dbReference type="Proteomes" id="UP000240880">
    <property type="component" value="Unassembled WGS sequence"/>
</dbReference>
<protein>
    <submittedName>
        <fullName evidence="1">Uncharacterized protein</fullName>
    </submittedName>
</protein>
<evidence type="ECO:0000313" key="2">
    <source>
        <dbReference type="Proteomes" id="UP000240880"/>
    </source>
</evidence>
<gene>
    <name evidence="1" type="ORF">B9Q01_06180</name>
</gene>
<proteinExistence type="predicted"/>